<evidence type="ECO:0000256" key="2">
    <source>
        <dbReference type="ARBA" id="ARBA00022980"/>
    </source>
</evidence>
<dbReference type="RefSeq" id="WP_183399127.1">
    <property type="nucleotide sequence ID" value="NZ_JACIDS010000003.1"/>
</dbReference>
<dbReference type="GO" id="GO:0005840">
    <property type="term" value="C:ribosome"/>
    <property type="evidence" value="ECO:0007669"/>
    <property type="project" value="UniProtKB-KW"/>
</dbReference>
<dbReference type="GO" id="GO:0005737">
    <property type="term" value="C:cytoplasm"/>
    <property type="evidence" value="ECO:0007669"/>
    <property type="project" value="UniProtKB-ARBA"/>
</dbReference>
<evidence type="ECO:0000313" key="8">
    <source>
        <dbReference type="Proteomes" id="UP000553963"/>
    </source>
</evidence>
<dbReference type="InterPro" id="IPR036164">
    <property type="entry name" value="bL21-like_sf"/>
</dbReference>
<dbReference type="Pfam" id="PF00829">
    <property type="entry name" value="Ribosomal_L21p"/>
    <property type="match status" value="1"/>
</dbReference>
<evidence type="ECO:0000256" key="5">
    <source>
        <dbReference type="RuleBase" id="RU000562"/>
    </source>
</evidence>
<comment type="caution">
    <text evidence="7">The sequence shown here is derived from an EMBL/GenBank/DDBJ whole genome shotgun (WGS) entry which is preliminary data.</text>
</comment>
<feature type="compositionally biased region" description="Basic residues" evidence="6">
    <location>
        <begin position="78"/>
        <end position="92"/>
    </location>
</feature>
<dbReference type="PANTHER" id="PTHR21349:SF0">
    <property type="entry name" value="LARGE RIBOSOMAL SUBUNIT PROTEIN BL21M"/>
    <property type="match status" value="1"/>
</dbReference>
<keyword evidence="4 5" id="KW-0694">RNA-binding</keyword>
<keyword evidence="2 4" id="KW-0689">Ribosomal protein</keyword>
<feature type="region of interest" description="Disordered" evidence="6">
    <location>
        <begin position="78"/>
        <end position="105"/>
    </location>
</feature>
<proteinExistence type="inferred from homology"/>
<dbReference type="Proteomes" id="UP000553963">
    <property type="component" value="Unassembled WGS sequence"/>
</dbReference>
<gene>
    <name evidence="4" type="primary">rplU</name>
    <name evidence="7" type="ORF">GGR25_002544</name>
</gene>
<evidence type="ECO:0000256" key="4">
    <source>
        <dbReference type="HAMAP-Rule" id="MF_01363"/>
    </source>
</evidence>
<dbReference type="PANTHER" id="PTHR21349">
    <property type="entry name" value="50S RIBOSOMAL PROTEIN L21"/>
    <property type="match status" value="1"/>
</dbReference>
<dbReference type="GO" id="GO:1990904">
    <property type="term" value="C:ribonucleoprotein complex"/>
    <property type="evidence" value="ECO:0007669"/>
    <property type="project" value="UniProtKB-KW"/>
</dbReference>
<comment type="function">
    <text evidence="4 5">This protein binds to 23S rRNA in the presence of protein L20.</text>
</comment>
<dbReference type="NCBIfam" id="TIGR00061">
    <property type="entry name" value="L21"/>
    <property type="match status" value="1"/>
</dbReference>
<reference evidence="7 8" key="1">
    <citation type="submission" date="2020-08" db="EMBL/GenBank/DDBJ databases">
        <title>Genomic Encyclopedia of Type Strains, Phase IV (KMG-IV): sequencing the most valuable type-strain genomes for metagenomic binning, comparative biology and taxonomic classification.</title>
        <authorList>
            <person name="Goeker M."/>
        </authorList>
    </citation>
    <scope>NUCLEOTIDE SEQUENCE [LARGE SCALE GENOMIC DNA]</scope>
    <source>
        <strain evidence="7 8">DSM 25966</strain>
    </source>
</reference>
<name>A0A840AQ21_9HYPH</name>
<accession>A0A840AQ21</accession>
<evidence type="ECO:0000313" key="7">
    <source>
        <dbReference type="EMBL" id="MBB3931494.1"/>
    </source>
</evidence>
<comment type="subunit">
    <text evidence="4">Part of the 50S ribosomal subunit. Contacts protein L20.</text>
</comment>
<keyword evidence="4 5" id="KW-0699">rRNA-binding</keyword>
<dbReference type="GO" id="GO:0019843">
    <property type="term" value="F:rRNA binding"/>
    <property type="evidence" value="ECO:0007669"/>
    <property type="project" value="UniProtKB-UniRule"/>
</dbReference>
<dbReference type="AlphaFoldDB" id="A0A840AQ21"/>
<protein>
    <recommendedName>
        <fullName evidence="4">Large ribosomal subunit protein bL21</fullName>
    </recommendedName>
</protein>
<dbReference type="GO" id="GO:0006412">
    <property type="term" value="P:translation"/>
    <property type="evidence" value="ECO:0007669"/>
    <property type="project" value="UniProtKB-UniRule"/>
</dbReference>
<dbReference type="EMBL" id="JACIDS010000003">
    <property type="protein sequence ID" value="MBB3931494.1"/>
    <property type="molecule type" value="Genomic_DNA"/>
</dbReference>
<dbReference type="SUPFAM" id="SSF141091">
    <property type="entry name" value="L21p-like"/>
    <property type="match status" value="1"/>
</dbReference>
<dbReference type="InterPro" id="IPR001787">
    <property type="entry name" value="Ribosomal_bL21"/>
</dbReference>
<comment type="similarity">
    <text evidence="1 4 5">Belongs to the bacterial ribosomal protein bL21 family.</text>
</comment>
<keyword evidence="8" id="KW-1185">Reference proteome</keyword>
<evidence type="ECO:0000256" key="6">
    <source>
        <dbReference type="SAM" id="MobiDB-lite"/>
    </source>
</evidence>
<dbReference type="HAMAP" id="MF_01363">
    <property type="entry name" value="Ribosomal_bL21"/>
    <property type="match status" value="1"/>
</dbReference>
<dbReference type="InterPro" id="IPR028909">
    <property type="entry name" value="bL21-like"/>
</dbReference>
<dbReference type="GO" id="GO:0003735">
    <property type="term" value="F:structural constituent of ribosome"/>
    <property type="evidence" value="ECO:0007669"/>
    <property type="project" value="InterPro"/>
</dbReference>
<keyword evidence="3 4" id="KW-0687">Ribonucleoprotein</keyword>
<sequence>MFAVIKTGGKQYRVAANDELAVELLAGEAGDTVTFDQVLLVGDEAGTTVGAPTVAGATVTGEIVDQTRTRKILVFKKRRRQNSKRSRGHRQHQTVVRITGISAGA</sequence>
<evidence type="ECO:0000256" key="3">
    <source>
        <dbReference type="ARBA" id="ARBA00023274"/>
    </source>
</evidence>
<evidence type="ECO:0000256" key="1">
    <source>
        <dbReference type="ARBA" id="ARBA00008563"/>
    </source>
</evidence>
<organism evidence="7 8">
    <name type="scientific">Kaistia hirudinis</name>
    <dbReference type="NCBI Taxonomy" id="1293440"/>
    <lineage>
        <taxon>Bacteria</taxon>
        <taxon>Pseudomonadati</taxon>
        <taxon>Pseudomonadota</taxon>
        <taxon>Alphaproteobacteria</taxon>
        <taxon>Hyphomicrobiales</taxon>
        <taxon>Kaistiaceae</taxon>
        <taxon>Kaistia</taxon>
    </lineage>
</organism>